<protein>
    <recommendedName>
        <fullName evidence="3">F-box domain-containing protein</fullName>
    </recommendedName>
</protein>
<proteinExistence type="predicted"/>
<comment type="caution">
    <text evidence="1">The sequence shown here is derived from an EMBL/GenBank/DDBJ whole genome shotgun (WGS) entry which is preliminary data.</text>
</comment>
<evidence type="ECO:0000313" key="2">
    <source>
        <dbReference type="Proteomes" id="UP000186594"/>
    </source>
</evidence>
<dbReference type="InterPro" id="IPR032675">
    <property type="entry name" value="LRR_dom_sf"/>
</dbReference>
<keyword evidence="2" id="KW-1185">Reference proteome</keyword>
<organism evidence="1 2">
    <name type="scientific">Neolecta irregularis (strain DAH-3)</name>
    <dbReference type="NCBI Taxonomy" id="1198029"/>
    <lineage>
        <taxon>Eukaryota</taxon>
        <taxon>Fungi</taxon>
        <taxon>Dikarya</taxon>
        <taxon>Ascomycota</taxon>
        <taxon>Taphrinomycotina</taxon>
        <taxon>Neolectales</taxon>
        <taxon>Neolectaceae</taxon>
        <taxon>Neolecta</taxon>
    </lineage>
</organism>
<dbReference type="Proteomes" id="UP000186594">
    <property type="component" value="Unassembled WGS sequence"/>
</dbReference>
<evidence type="ECO:0000313" key="1">
    <source>
        <dbReference type="EMBL" id="OLL26905.1"/>
    </source>
</evidence>
<evidence type="ECO:0008006" key="3">
    <source>
        <dbReference type="Google" id="ProtNLM"/>
    </source>
</evidence>
<name>A0A1U7LW49_NEOID</name>
<accession>A0A1U7LW49</accession>
<dbReference type="AlphaFoldDB" id="A0A1U7LW49"/>
<dbReference type="OMA" id="TIFNDME"/>
<reference evidence="1 2" key="1">
    <citation type="submission" date="2016-04" db="EMBL/GenBank/DDBJ databases">
        <title>Evolutionary innovation and constraint leading to complex multicellularity in the Ascomycota.</title>
        <authorList>
            <person name="Cisse O."/>
            <person name="Nguyen A."/>
            <person name="Hewitt D.A."/>
            <person name="Jedd G."/>
            <person name="Stajich J.E."/>
        </authorList>
    </citation>
    <scope>NUCLEOTIDE SEQUENCE [LARGE SCALE GENOMIC DNA]</scope>
    <source>
        <strain evidence="1 2">DAH-3</strain>
    </source>
</reference>
<dbReference type="Gene3D" id="3.80.10.10">
    <property type="entry name" value="Ribonuclease Inhibitor"/>
    <property type="match status" value="1"/>
</dbReference>
<dbReference type="SUPFAM" id="SSF52047">
    <property type="entry name" value="RNI-like"/>
    <property type="match status" value="1"/>
</dbReference>
<sequence>MSDIAFPLPPVFVALSRSSTRRTNRSVARPLPQSIRSSGPPIYSLPGSILVRIFSFLVLNHAILSTLLVNSKFHDLSIPQLYKHVRLRLDAKTLQFFITIERYLSGLRNLFDEFRYPDRTVHIVSICQNITALQYWASPEAFTSKSLPDECVDNPYIEVITKLCAELIPKCLNLRSFSFADFSSAAPTIQTIKSLSTRPKLKSITVAGLFSSSRRKSELACFRKLGRLSGLSDVTILGGSKSQADLEVIGKSCNKFLKSQKQLTSLGIKYLNLSSNLIFNTPPWKSLAILRLQYMRLEAATFDQFIRFTPSLRLLTAFEVMLDSDSGRQSDGIFSMLARVKIWKKPMHLSFEYSPEDNLNLEKLCVSDPLSEAQFLELGRILSSYKIAELAVLDMLDGTTMTHKIARMISNLSNLQHLTLFCNLELMGKNPEAFAEIFSKLMLLEAVDMGSRFQYSDQSIFKLARIYGTRIGNLEGISIGAKRATIFRDDESGEITEIKIDKPTIFNDMEKETPQLRYDLLRNIRLSPSLDDLDALEKQLFM</sequence>
<gene>
    <name evidence="1" type="ORF">NEOLI_000711</name>
</gene>
<dbReference type="EMBL" id="LXFE01000138">
    <property type="protein sequence ID" value="OLL26905.1"/>
    <property type="molecule type" value="Genomic_DNA"/>
</dbReference>